<keyword evidence="1" id="KW-0090">Biological rhythms</keyword>
<comment type="caution">
    <text evidence="5">The sequence shown here is derived from an EMBL/GenBank/DDBJ whole genome shotgun (WGS) entry which is preliminary data.</text>
</comment>
<name>A0ABR8CD18_9CYAN</name>
<dbReference type="Gene3D" id="3.40.50.2300">
    <property type="match status" value="1"/>
</dbReference>
<dbReference type="Pfam" id="PF07688">
    <property type="entry name" value="KaiA"/>
    <property type="match status" value="1"/>
</dbReference>
<keyword evidence="6" id="KW-1185">Reference proteome</keyword>
<dbReference type="InterPro" id="IPR020856">
    <property type="entry name" value="Circadian_clock_protein_KaiA_C"/>
</dbReference>
<dbReference type="Proteomes" id="UP000618445">
    <property type="component" value="Unassembled WGS sequence"/>
</dbReference>
<evidence type="ECO:0000259" key="4">
    <source>
        <dbReference type="PROSITE" id="PS51431"/>
    </source>
</evidence>
<feature type="domain" description="KaiA C-terminal" evidence="4">
    <location>
        <begin position="183"/>
        <end position="292"/>
    </location>
</feature>
<evidence type="ECO:0000256" key="2">
    <source>
        <dbReference type="ARBA" id="ARBA00034852"/>
    </source>
</evidence>
<sequence length="293" mass="34055">MPVLSNLQVCCLVAEANVSQTKSTLAKYLPEDRYTITVVTELEALVSLLTKTQNAQDCLVIFENVIPDVEAVIDHLGMLNIFIPTILVLEDLYEQSDPHYEQSESKDFYRASISINFAQIQDLPTIIDQAINTFIKISPQVRHQVYVNIPHSAASESLSVQQQRLARKLNERLGYLGVYYKRDSRLFLRNLSPEDRKEYLERLKNIYRSIILEYFLEKSDDLNQKIDEFVNLSFFADISVSQVLEIHMELMDEFAKQLRLEGRNDEILLDYRITLIDMIAHLCELYRRSIPRS</sequence>
<feature type="domain" description="KaiA N-terminal" evidence="3">
    <location>
        <begin position="3"/>
        <end position="173"/>
    </location>
</feature>
<dbReference type="RefSeq" id="WP_190578430.1">
    <property type="nucleotide sequence ID" value="NZ_CAWPQU010000009.1"/>
</dbReference>
<dbReference type="SMART" id="SM01247">
    <property type="entry name" value="KaiA"/>
    <property type="match status" value="1"/>
</dbReference>
<reference evidence="5 6" key="1">
    <citation type="journal article" date="2020" name="ISME J.">
        <title>Comparative genomics reveals insights into cyanobacterial evolution and habitat adaptation.</title>
        <authorList>
            <person name="Chen M.Y."/>
            <person name="Teng W.K."/>
            <person name="Zhao L."/>
            <person name="Hu C.X."/>
            <person name="Zhou Y.K."/>
            <person name="Han B.P."/>
            <person name="Song L.R."/>
            <person name="Shu W.S."/>
        </authorList>
    </citation>
    <scope>NUCLEOTIDE SEQUENCE [LARGE SCALE GENOMIC DNA]</scope>
    <source>
        <strain evidence="5 6">FACHB-1050</strain>
    </source>
</reference>
<organism evidence="5 6">
    <name type="scientific">Phormidium tenue FACHB-1050</name>
    <dbReference type="NCBI Taxonomy" id="2692857"/>
    <lineage>
        <taxon>Bacteria</taxon>
        <taxon>Bacillati</taxon>
        <taxon>Cyanobacteriota</taxon>
        <taxon>Cyanophyceae</taxon>
        <taxon>Oscillatoriophycideae</taxon>
        <taxon>Oscillatoriales</taxon>
        <taxon>Oscillatoriaceae</taxon>
        <taxon>Phormidium</taxon>
    </lineage>
</organism>
<proteinExistence type="predicted"/>
<dbReference type="Gene3D" id="1.10.1240.30">
    <property type="entry name" value="KaiA/RbsU domain"/>
    <property type="match status" value="1"/>
</dbReference>
<dbReference type="PROSITE" id="PS51431">
    <property type="entry name" value="KAIA_C"/>
    <property type="match status" value="1"/>
</dbReference>
<evidence type="ECO:0000313" key="6">
    <source>
        <dbReference type="Proteomes" id="UP000618445"/>
    </source>
</evidence>
<evidence type="ECO:0000256" key="1">
    <source>
        <dbReference type="ARBA" id="ARBA00023108"/>
    </source>
</evidence>
<dbReference type="Pfam" id="PF21714">
    <property type="entry name" value="KaiA_N"/>
    <property type="match status" value="1"/>
</dbReference>
<dbReference type="EMBL" id="JACJQY010000017">
    <property type="protein sequence ID" value="MBD2317596.1"/>
    <property type="molecule type" value="Genomic_DNA"/>
</dbReference>
<dbReference type="PROSITE" id="PS51430">
    <property type="entry name" value="KAIA_N"/>
    <property type="match status" value="1"/>
</dbReference>
<accession>A0ABR8CD18</accession>
<gene>
    <name evidence="5" type="ORF">H6G05_12165</name>
</gene>
<dbReference type="InterPro" id="IPR020844">
    <property type="entry name" value="Circadian_clock_KaiA_N"/>
</dbReference>
<protein>
    <recommendedName>
        <fullName evidence="2">Circadian clock oscillator protein KaiA</fullName>
    </recommendedName>
</protein>
<evidence type="ECO:0000313" key="5">
    <source>
        <dbReference type="EMBL" id="MBD2317596.1"/>
    </source>
</evidence>
<evidence type="ECO:0000259" key="3">
    <source>
        <dbReference type="PROSITE" id="PS51430"/>
    </source>
</evidence>
<dbReference type="InterPro" id="IPR017944">
    <property type="entry name" value="KaiA/RbsU_helical_domain_sf"/>
</dbReference>
<dbReference type="InterPro" id="IPR011648">
    <property type="entry name" value="Circadian_clock_KaiA"/>
</dbReference>
<dbReference type="SUPFAM" id="SSF101215">
    <property type="entry name" value="KaiA/RbsU domain"/>
    <property type="match status" value="1"/>
</dbReference>